<reference evidence="2 3" key="1">
    <citation type="submission" date="2019-03" db="EMBL/GenBank/DDBJ databases">
        <title>Ramlibacter sp. 18x22-1, whole genome shotgun sequence.</title>
        <authorList>
            <person name="Zhang X."/>
            <person name="Feng G."/>
            <person name="Zhu H."/>
        </authorList>
    </citation>
    <scope>NUCLEOTIDE SEQUENCE [LARGE SCALE GENOMIC DNA]</scope>
    <source>
        <strain evidence="2 3">18x22-1</strain>
    </source>
</reference>
<protein>
    <submittedName>
        <fullName evidence="2">Uncharacterized protein</fullName>
    </submittedName>
</protein>
<organism evidence="2 3">
    <name type="scientific">Ramlibacter humi</name>
    <dbReference type="NCBI Taxonomy" id="2530451"/>
    <lineage>
        <taxon>Bacteria</taxon>
        <taxon>Pseudomonadati</taxon>
        <taxon>Pseudomonadota</taxon>
        <taxon>Betaproteobacteria</taxon>
        <taxon>Burkholderiales</taxon>
        <taxon>Comamonadaceae</taxon>
        <taxon>Ramlibacter</taxon>
    </lineage>
</organism>
<evidence type="ECO:0000313" key="3">
    <source>
        <dbReference type="Proteomes" id="UP000297839"/>
    </source>
</evidence>
<sequence length="69" mass="7167">MASARTLAWLDRLVWILVYAGCIALILGVATHGAHLVAGWSLGVLGGVAIAAGIVLIVIRARLSPPPRK</sequence>
<dbReference type="EMBL" id="SMLK01000001">
    <property type="protein sequence ID" value="TFZ08215.1"/>
    <property type="molecule type" value="Genomic_DNA"/>
</dbReference>
<dbReference type="Proteomes" id="UP000297839">
    <property type="component" value="Unassembled WGS sequence"/>
</dbReference>
<evidence type="ECO:0000256" key="1">
    <source>
        <dbReference type="SAM" id="Phobius"/>
    </source>
</evidence>
<evidence type="ECO:0000313" key="2">
    <source>
        <dbReference type="EMBL" id="TFZ08215.1"/>
    </source>
</evidence>
<name>A0A4Z0CD52_9BURK</name>
<keyword evidence="1" id="KW-0472">Membrane</keyword>
<comment type="caution">
    <text evidence="2">The sequence shown here is derived from an EMBL/GenBank/DDBJ whole genome shotgun (WGS) entry which is preliminary data.</text>
</comment>
<keyword evidence="1" id="KW-0812">Transmembrane</keyword>
<dbReference type="RefSeq" id="WP_135248152.1">
    <property type="nucleotide sequence ID" value="NZ_SMLK01000001.1"/>
</dbReference>
<accession>A0A4Z0CD52</accession>
<keyword evidence="3" id="KW-1185">Reference proteome</keyword>
<dbReference type="AlphaFoldDB" id="A0A4Z0CD52"/>
<feature type="transmembrane region" description="Helical" evidence="1">
    <location>
        <begin position="12"/>
        <end position="31"/>
    </location>
</feature>
<gene>
    <name evidence="2" type="ORF">EZ216_03370</name>
</gene>
<feature type="transmembrane region" description="Helical" evidence="1">
    <location>
        <begin position="37"/>
        <end position="59"/>
    </location>
</feature>
<dbReference type="OrthoDB" id="9155807at2"/>
<keyword evidence="1" id="KW-1133">Transmembrane helix</keyword>
<proteinExistence type="predicted"/>